<evidence type="ECO:0000313" key="7">
    <source>
        <dbReference type="EMBL" id="OBR64157.1"/>
    </source>
</evidence>
<dbReference type="GO" id="GO:0032259">
    <property type="term" value="P:methylation"/>
    <property type="evidence" value="ECO:0007669"/>
    <property type="project" value="UniProtKB-KW"/>
</dbReference>
<evidence type="ECO:0000259" key="6">
    <source>
        <dbReference type="Pfam" id="PF13649"/>
    </source>
</evidence>
<dbReference type="PANTHER" id="PTHR43667:SF1">
    <property type="entry name" value="CYCLOPROPANE-FATTY-ACYL-PHOSPHOLIPID SYNTHASE"/>
    <property type="match status" value="1"/>
</dbReference>
<keyword evidence="3" id="KW-0808">Transferase</keyword>
<proteinExistence type="inferred from homology"/>
<accession>A0A1A5YF08</accession>
<evidence type="ECO:0000256" key="5">
    <source>
        <dbReference type="ARBA" id="ARBA00023098"/>
    </source>
</evidence>
<dbReference type="Proteomes" id="UP000092024">
    <property type="component" value="Unassembled WGS sequence"/>
</dbReference>
<dbReference type="PANTHER" id="PTHR43667">
    <property type="entry name" value="CYCLOPROPANE-FATTY-ACYL-PHOSPHOLIPID SYNTHASE"/>
    <property type="match status" value="1"/>
</dbReference>
<dbReference type="SUPFAM" id="SSF53335">
    <property type="entry name" value="S-adenosyl-L-methionine-dependent methyltransferases"/>
    <property type="match status" value="1"/>
</dbReference>
<dbReference type="AlphaFoldDB" id="A0A1A5YF08"/>
<protein>
    <submittedName>
        <fullName evidence="7">Cyclopropane-fatty-acyl-phospholipid synthase</fullName>
    </submittedName>
</protein>
<dbReference type="CDD" id="cd02440">
    <property type="entry name" value="AdoMet_MTases"/>
    <property type="match status" value="1"/>
</dbReference>
<dbReference type="STRING" id="1844972.A7K91_11520"/>
<dbReference type="OrthoDB" id="9804312at2"/>
<comment type="similarity">
    <text evidence="1">Belongs to the CFA/CMAS family.</text>
</comment>
<evidence type="ECO:0000313" key="8">
    <source>
        <dbReference type="Proteomes" id="UP000092024"/>
    </source>
</evidence>
<gene>
    <name evidence="7" type="ORF">A7K91_11520</name>
</gene>
<sequence>MSINNWESFFDQHAPHYMNNDFTKNTLSEVDFVIEELRLAEGSRILDVGCGAGRHAVELAKRGFKVTGIDLSSGMLAEAKKLASAANVDIEWIHCDAVQYTPTETFDAAICLCEGAFGLVGRDEEPLEHDMAILKNISDALEPKGRFILTTLNAYSRIRSLAQEEVDSGRFNPLTMVENCIAEWDLPEGKRQVEVKERRYLPFELKQMFAQAGLKAENIWGGTLGSWNKRQSIDLDAIEIMIVSEKE</sequence>
<dbReference type="EMBL" id="LYPA01000065">
    <property type="protein sequence ID" value="OBR64157.1"/>
    <property type="molecule type" value="Genomic_DNA"/>
</dbReference>
<name>A0A1A5YF08_9BACL</name>
<keyword evidence="8" id="KW-1185">Reference proteome</keyword>
<dbReference type="InterPro" id="IPR041698">
    <property type="entry name" value="Methyltransf_25"/>
</dbReference>
<comment type="caution">
    <text evidence="7">The sequence shown here is derived from an EMBL/GenBank/DDBJ whole genome shotgun (WGS) entry which is preliminary data.</text>
</comment>
<dbReference type="Gene3D" id="3.40.50.150">
    <property type="entry name" value="Vaccinia Virus protein VP39"/>
    <property type="match status" value="1"/>
</dbReference>
<feature type="domain" description="Methyltransferase" evidence="6">
    <location>
        <begin position="45"/>
        <end position="145"/>
    </location>
</feature>
<evidence type="ECO:0000256" key="3">
    <source>
        <dbReference type="ARBA" id="ARBA00022679"/>
    </source>
</evidence>
<dbReference type="GO" id="GO:0006629">
    <property type="term" value="P:lipid metabolic process"/>
    <property type="evidence" value="ECO:0007669"/>
    <property type="project" value="UniProtKB-KW"/>
</dbReference>
<keyword evidence="5" id="KW-0443">Lipid metabolism</keyword>
<evidence type="ECO:0000256" key="4">
    <source>
        <dbReference type="ARBA" id="ARBA00022691"/>
    </source>
</evidence>
<evidence type="ECO:0000256" key="1">
    <source>
        <dbReference type="ARBA" id="ARBA00010815"/>
    </source>
</evidence>
<keyword evidence="2" id="KW-0489">Methyltransferase</keyword>
<keyword evidence="4" id="KW-0949">S-adenosyl-L-methionine</keyword>
<dbReference type="RefSeq" id="WP_068684546.1">
    <property type="nucleotide sequence ID" value="NZ_LYPA01000065.1"/>
</dbReference>
<dbReference type="Pfam" id="PF13649">
    <property type="entry name" value="Methyltransf_25"/>
    <property type="match status" value="1"/>
</dbReference>
<dbReference type="InterPro" id="IPR029063">
    <property type="entry name" value="SAM-dependent_MTases_sf"/>
</dbReference>
<reference evidence="7 8" key="1">
    <citation type="submission" date="2016-05" db="EMBL/GenBank/DDBJ databases">
        <title>Paenibacillus oryzae. sp. nov., isolated from the rice root.</title>
        <authorList>
            <person name="Zhang J."/>
            <person name="Zhang X."/>
        </authorList>
    </citation>
    <scope>NUCLEOTIDE SEQUENCE [LARGE SCALE GENOMIC DNA]</scope>
    <source>
        <strain evidence="7 8">1DrF-4</strain>
    </source>
</reference>
<dbReference type="GO" id="GO:0008168">
    <property type="term" value="F:methyltransferase activity"/>
    <property type="evidence" value="ECO:0007669"/>
    <property type="project" value="UniProtKB-KW"/>
</dbReference>
<organism evidence="7 8">
    <name type="scientific">Paenibacillus oryzae</name>
    <dbReference type="NCBI Taxonomy" id="1844972"/>
    <lineage>
        <taxon>Bacteria</taxon>
        <taxon>Bacillati</taxon>
        <taxon>Bacillota</taxon>
        <taxon>Bacilli</taxon>
        <taxon>Bacillales</taxon>
        <taxon>Paenibacillaceae</taxon>
        <taxon>Paenibacillus</taxon>
    </lineage>
</organism>
<dbReference type="InterPro" id="IPR050723">
    <property type="entry name" value="CFA/CMAS"/>
</dbReference>
<evidence type="ECO:0000256" key="2">
    <source>
        <dbReference type="ARBA" id="ARBA00022603"/>
    </source>
</evidence>